<dbReference type="Gene3D" id="3.40.630.40">
    <property type="entry name" value="Zn-dependent exopeptidases"/>
    <property type="match status" value="1"/>
</dbReference>
<name>A0A5S4ZW38_9FIRM</name>
<dbReference type="NCBIfam" id="TIGR02867">
    <property type="entry name" value="spore_II_P"/>
    <property type="match status" value="1"/>
</dbReference>
<keyword evidence="1" id="KW-0472">Membrane</keyword>
<gene>
    <name evidence="2" type="ORF">LX24_00422</name>
</gene>
<organism evidence="2 3">
    <name type="scientific">Desulfallas thermosapovorans DSM 6562</name>
    <dbReference type="NCBI Taxonomy" id="1121431"/>
    <lineage>
        <taxon>Bacteria</taxon>
        <taxon>Bacillati</taxon>
        <taxon>Bacillota</taxon>
        <taxon>Clostridia</taxon>
        <taxon>Eubacteriales</taxon>
        <taxon>Desulfallaceae</taxon>
        <taxon>Desulfallas</taxon>
    </lineage>
</organism>
<comment type="caution">
    <text evidence="2">The sequence shown here is derived from an EMBL/GenBank/DDBJ whole genome shotgun (WGS) entry which is preliminary data.</text>
</comment>
<dbReference type="InterPro" id="IPR010897">
    <property type="entry name" value="Spore_II_P"/>
</dbReference>
<dbReference type="Pfam" id="PF07454">
    <property type="entry name" value="SpoIIP"/>
    <property type="match status" value="1"/>
</dbReference>
<keyword evidence="1" id="KW-1133">Transmembrane helix</keyword>
<evidence type="ECO:0000313" key="3">
    <source>
        <dbReference type="Proteomes" id="UP000323166"/>
    </source>
</evidence>
<dbReference type="SUPFAM" id="SSF53187">
    <property type="entry name" value="Zn-dependent exopeptidases"/>
    <property type="match status" value="1"/>
</dbReference>
<evidence type="ECO:0000313" key="2">
    <source>
        <dbReference type="EMBL" id="TYO97238.1"/>
    </source>
</evidence>
<accession>A0A5S4ZW38</accession>
<keyword evidence="3" id="KW-1185">Reference proteome</keyword>
<dbReference type="RefSeq" id="WP_166510493.1">
    <property type="nucleotide sequence ID" value="NZ_VNHM01000002.1"/>
</dbReference>
<protein>
    <submittedName>
        <fullName evidence="2">Stage II sporulation protein P</fullName>
    </submittedName>
</protein>
<keyword evidence="1" id="KW-0812">Transmembrane</keyword>
<dbReference type="AlphaFoldDB" id="A0A5S4ZW38"/>
<evidence type="ECO:0000256" key="1">
    <source>
        <dbReference type="SAM" id="Phobius"/>
    </source>
</evidence>
<reference evidence="2 3" key="1">
    <citation type="submission" date="2019-07" db="EMBL/GenBank/DDBJ databases">
        <title>Genomic Encyclopedia of Type Strains, Phase I: the one thousand microbial genomes (KMG-I) project.</title>
        <authorList>
            <person name="Kyrpides N."/>
        </authorList>
    </citation>
    <scope>NUCLEOTIDE SEQUENCE [LARGE SCALE GENOMIC DNA]</scope>
    <source>
        <strain evidence="2 3">DSM 6562</strain>
    </source>
</reference>
<dbReference type="Proteomes" id="UP000323166">
    <property type="component" value="Unassembled WGS sequence"/>
</dbReference>
<feature type="transmembrane region" description="Helical" evidence="1">
    <location>
        <begin position="21"/>
        <end position="45"/>
    </location>
</feature>
<dbReference type="EMBL" id="VNHM01000002">
    <property type="protein sequence ID" value="TYO97238.1"/>
    <property type="molecule type" value="Genomic_DNA"/>
</dbReference>
<sequence>MHPAYHYRYRRYRPRTRFGPGISLILLLALALLLINCLVILSPAFTRAGHAVLNTLLAWNDRDPKSIMRVAVPVMAWSGSREDVPQVVAPGALVAQLGRVFRPDPRRPVHIVAYQMPLWAREVNGQEPSAPVMAPEMSLDHEPLPGEEAIQSPPPLSEESLVAIYNTHTGETYALTDGMERLTGKRGGVVKAAEALEDELEKKYGVRVARSDTINDTNYNSSYTKSQETLQKLLEENPSVQVVLDIHRDAGKSRENSLVTVDGQQVAPVLIVVGSDARSPFPTWRQNYNFAQELAAEIDKQRPGLCLGVRILEGRYNQFLHPRAVLLEVGSVSNSTEEAVLAARMLAGPVAELVKRYMDGE</sequence>
<proteinExistence type="predicted"/>